<evidence type="ECO:0000313" key="2">
    <source>
        <dbReference type="Proteomes" id="UP000735302"/>
    </source>
</evidence>
<keyword evidence="1" id="KW-0675">Receptor</keyword>
<proteinExistence type="predicted"/>
<gene>
    <name evidence="1" type="ORF">PoB_003478700</name>
</gene>
<dbReference type="Proteomes" id="UP000735302">
    <property type="component" value="Unassembled WGS sequence"/>
</dbReference>
<accession>A0AAV4AMU2</accession>
<reference evidence="1 2" key="1">
    <citation type="journal article" date="2021" name="Elife">
        <title>Chloroplast acquisition without the gene transfer in kleptoplastic sea slugs, Plakobranchus ocellatus.</title>
        <authorList>
            <person name="Maeda T."/>
            <person name="Takahashi S."/>
            <person name="Yoshida T."/>
            <person name="Shimamura S."/>
            <person name="Takaki Y."/>
            <person name="Nagai Y."/>
            <person name="Toyoda A."/>
            <person name="Suzuki Y."/>
            <person name="Arimoto A."/>
            <person name="Ishii H."/>
            <person name="Satoh N."/>
            <person name="Nishiyama T."/>
            <person name="Hasebe M."/>
            <person name="Maruyama T."/>
            <person name="Minagawa J."/>
            <person name="Obokata J."/>
            <person name="Shigenobu S."/>
        </authorList>
    </citation>
    <scope>NUCLEOTIDE SEQUENCE [LARGE SCALE GENOMIC DNA]</scope>
</reference>
<dbReference type="AlphaFoldDB" id="A0AAV4AMU2"/>
<sequence>MVRPVIQYIWTLTQSIFSGLYGTRPQPVQRLPGLCGARASARQQVFWPLWGQRISPSTGFQASVGPGLQPVNRFPGFSLCTGFQASVGPGPQPVHRLSGLYGTRPQPVHRFPGLCGAMALVCPQVFRPLWGQGLTLSTGFQVSVGPGHQPVNRFPGLYGTGHQPVHRFPGLCEARALACPQVFRSLWGQGISPSTGFQASVGPGHQPVNRFSGLRGARTSARQQVSRLLLGQSLSSQQKILCQGVFLASELLMLGRVK</sequence>
<organism evidence="1 2">
    <name type="scientific">Plakobranchus ocellatus</name>
    <dbReference type="NCBI Taxonomy" id="259542"/>
    <lineage>
        <taxon>Eukaryota</taxon>
        <taxon>Metazoa</taxon>
        <taxon>Spiralia</taxon>
        <taxon>Lophotrochozoa</taxon>
        <taxon>Mollusca</taxon>
        <taxon>Gastropoda</taxon>
        <taxon>Heterobranchia</taxon>
        <taxon>Euthyneura</taxon>
        <taxon>Panpulmonata</taxon>
        <taxon>Sacoglossa</taxon>
        <taxon>Placobranchoidea</taxon>
        <taxon>Plakobranchidae</taxon>
        <taxon>Plakobranchus</taxon>
    </lineage>
</organism>
<comment type="caution">
    <text evidence="1">The sequence shown here is derived from an EMBL/GenBank/DDBJ whole genome shotgun (WGS) entry which is preliminary data.</text>
</comment>
<name>A0AAV4AMU2_9GAST</name>
<dbReference type="EMBL" id="BLXT01003952">
    <property type="protein sequence ID" value="GFO08282.1"/>
    <property type="molecule type" value="Genomic_DNA"/>
</dbReference>
<keyword evidence="2" id="KW-1185">Reference proteome</keyword>
<protein>
    <submittedName>
        <fullName evidence="1">Atrial natriuretic peptide receptor 2</fullName>
    </submittedName>
</protein>
<evidence type="ECO:0000313" key="1">
    <source>
        <dbReference type="EMBL" id="GFO08282.1"/>
    </source>
</evidence>